<dbReference type="eggNOG" id="COG1278">
    <property type="taxonomic scope" value="Bacteria"/>
</dbReference>
<name>A0A1I1UNS5_9BACT</name>
<keyword evidence="2" id="KW-0963">Cytoplasm</keyword>
<keyword evidence="5" id="KW-1185">Reference proteome</keyword>
<dbReference type="AlphaFoldDB" id="A0A1I1UNS5"/>
<dbReference type="FunCoup" id="A0A1I1UNS5">
    <property type="interactions" value="486"/>
</dbReference>
<organism evidence="4 5">
    <name type="scientific">Thermophagus xiamenensis</name>
    <dbReference type="NCBI Taxonomy" id="385682"/>
    <lineage>
        <taxon>Bacteria</taxon>
        <taxon>Pseudomonadati</taxon>
        <taxon>Bacteroidota</taxon>
        <taxon>Bacteroidia</taxon>
        <taxon>Marinilabiliales</taxon>
        <taxon>Marinilabiliaceae</taxon>
        <taxon>Thermophagus</taxon>
    </lineage>
</organism>
<evidence type="ECO:0000256" key="2">
    <source>
        <dbReference type="ARBA" id="ARBA00022490"/>
    </source>
</evidence>
<dbReference type="PRINTS" id="PR00050">
    <property type="entry name" value="COLDSHOCK"/>
</dbReference>
<dbReference type="InterPro" id="IPR012340">
    <property type="entry name" value="NA-bd_OB-fold"/>
</dbReference>
<dbReference type="Gene3D" id="2.40.50.140">
    <property type="entry name" value="Nucleic acid-binding proteins"/>
    <property type="match status" value="1"/>
</dbReference>
<dbReference type="PANTHER" id="PTHR11544">
    <property type="entry name" value="COLD SHOCK DOMAIN CONTAINING PROTEINS"/>
    <property type="match status" value="1"/>
</dbReference>
<dbReference type="InParanoid" id="A0A1I1UNS5"/>
<dbReference type="STRING" id="385682.SAMN05444380_101144"/>
<dbReference type="PIRSF" id="PIRSF002599">
    <property type="entry name" value="Cold_shock_A"/>
    <property type="match status" value="1"/>
</dbReference>
<dbReference type="InterPro" id="IPR002059">
    <property type="entry name" value="CSP_DNA-bd"/>
</dbReference>
<evidence type="ECO:0000259" key="3">
    <source>
        <dbReference type="PROSITE" id="PS51857"/>
    </source>
</evidence>
<dbReference type="Proteomes" id="UP000181976">
    <property type="component" value="Unassembled WGS sequence"/>
</dbReference>
<sequence length="75" mass="8669">MHEMINKQIFITMKTGKVKFFNESKGFGFIKEDESEKEFFVHASGLIDRIKEDDEVTFELVEGRKGLNAVDVKLV</sequence>
<dbReference type="GO" id="GO:0005829">
    <property type="term" value="C:cytosol"/>
    <property type="evidence" value="ECO:0007669"/>
    <property type="project" value="UniProtKB-ARBA"/>
</dbReference>
<protein>
    <submittedName>
        <fullName evidence="4">Cold-shock DNA-binding protein family</fullName>
    </submittedName>
</protein>
<dbReference type="EMBL" id="FONA01000001">
    <property type="protein sequence ID" value="SFD72399.1"/>
    <property type="molecule type" value="Genomic_DNA"/>
</dbReference>
<comment type="subcellular location">
    <subcellularLocation>
        <location evidence="1">Cytoplasm</location>
    </subcellularLocation>
</comment>
<accession>A0A1I1UNS5</accession>
<evidence type="ECO:0000313" key="5">
    <source>
        <dbReference type="Proteomes" id="UP000181976"/>
    </source>
</evidence>
<dbReference type="InterPro" id="IPR012156">
    <property type="entry name" value="Cold_shock_CspA"/>
</dbReference>
<proteinExistence type="predicted"/>
<dbReference type="SMART" id="SM00357">
    <property type="entry name" value="CSP"/>
    <property type="match status" value="1"/>
</dbReference>
<dbReference type="GO" id="GO:0003677">
    <property type="term" value="F:DNA binding"/>
    <property type="evidence" value="ECO:0007669"/>
    <property type="project" value="UniProtKB-KW"/>
</dbReference>
<reference evidence="4 5" key="1">
    <citation type="submission" date="2016-10" db="EMBL/GenBank/DDBJ databases">
        <authorList>
            <person name="de Groot N.N."/>
        </authorList>
    </citation>
    <scope>NUCLEOTIDE SEQUENCE [LARGE SCALE GENOMIC DNA]</scope>
    <source>
        <strain evidence="4 5">DSM 19012</strain>
    </source>
</reference>
<dbReference type="InterPro" id="IPR011129">
    <property type="entry name" value="CSD"/>
</dbReference>
<dbReference type="Pfam" id="PF00313">
    <property type="entry name" value="CSD"/>
    <property type="match status" value="1"/>
</dbReference>
<gene>
    <name evidence="4" type="ORF">SAMN05444380_101144</name>
</gene>
<dbReference type="PROSITE" id="PS51857">
    <property type="entry name" value="CSD_2"/>
    <property type="match status" value="1"/>
</dbReference>
<dbReference type="SUPFAM" id="SSF50249">
    <property type="entry name" value="Nucleic acid-binding proteins"/>
    <property type="match status" value="1"/>
</dbReference>
<evidence type="ECO:0000313" key="4">
    <source>
        <dbReference type="EMBL" id="SFD72399.1"/>
    </source>
</evidence>
<keyword evidence="4" id="KW-0238">DNA-binding</keyword>
<dbReference type="InterPro" id="IPR050181">
    <property type="entry name" value="Cold_shock_domain"/>
</dbReference>
<feature type="domain" description="CSD" evidence="3">
    <location>
        <begin position="13"/>
        <end position="74"/>
    </location>
</feature>
<evidence type="ECO:0000256" key="1">
    <source>
        <dbReference type="ARBA" id="ARBA00004496"/>
    </source>
</evidence>
<dbReference type="CDD" id="cd04458">
    <property type="entry name" value="CSP_CDS"/>
    <property type="match status" value="1"/>
</dbReference>